<dbReference type="PANTHER" id="PTHR48111">
    <property type="entry name" value="REGULATOR OF RPOS"/>
    <property type="match status" value="1"/>
</dbReference>
<keyword evidence="2" id="KW-0902">Two-component regulatory system</keyword>
<dbReference type="InterPro" id="IPR001789">
    <property type="entry name" value="Sig_transdc_resp-reg_receiver"/>
</dbReference>
<dbReference type="PROSITE" id="PS50110">
    <property type="entry name" value="RESPONSE_REGULATORY"/>
    <property type="match status" value="1"/>
</dbReference>
<dbReference type="RefSeq" id="WP_380430972.1">
    <property type="nucleotide sequence ID" value="NZ_JBHSAC010000039.1"/>
</dbReference>
<evidence type="ECO:0000259" key="8">
    <source>
        <dbReference type="PROSITE" id="PS50110"/>
    </source>
</evidence>
<keyword evidence="5" id="KW-0804">Transcription</keyword>
<dbReference type="Gene3D" id="3.40.50.2300">
    <property type="match status" value="1"/>
</dbReference>
<dbReference type="CDD" id="cd00383">
    <property type="entry name" value="trans_reg_C"/>
    <property type="match status" value="1"/>
</dbReference>
<dbReference type="SMART" id="SM00862">
    <property type="entry name" value="Trans_reg_C"/>
    <property type="match status" value="1"/>
</dbReference>
<protein>
    <submittedName>
        <fullName evidence="10">Response regulator transcription factor</fullName>
    </submittedName>
</protein>
<evidence type="ECO:0000256" key="4">
    <source>
        <dbReference type="ARBA" id="ARBA00023125"/>
    </source>
</evidence>
<evidence type="ECO:0000256" key="7">
    <source>
        <dbReference type="PROSITE-ProRule" id="PRU01091"/>
    </source>
</evidence>
<dbReference type="Gene3D" id="1.10.10.10">
    <property type="entry name" value="Winged helix-like DNA-binding domain superfamily/Winged helix DNA-binding domain"/>
    <property type="match status" value="1"/>
</dbReference>
<dbReference type="InterPro" id="IPR039420">
    <property type="entry name" value="WalR-like"/>
</dbReference>
<dbReference type="InterPro" id="IPR011006">
    <property type="entry name" value="CheY-like_superfamily"/>
</dbReference>
<proteinExistence type="predicted"/>
<evidence type="ECO:0000313" key="11">
    <source>
        <dbReference type="Proteomes" id="UP001595901"/>
    </source>
</evidence>
<evidence type="ECO:0000256" key="2">
    <source>
        <dbReference type="ARBA" id="ARBA00023012"/>
    </source>
</evidence>
<name>A0ABV8D0N0_9STRE</name>
<gene>
    <name evidence="10" type="ORF">ACFOSE_04310</name>
</gene>
<dbReference type="Pfam" id="PF00072">
    <property type="entry name" value="Response_reg"/>
    <property type="match status" value="1"/>
</dbReference>
<organism evidence="10 11">
    <name type="scientific">Streptococcus dentapri</name>
    <dbReference type="NCBI Taxonomy" id="573564"/>
    <lineage>
        <taxon>Bacteria</taxon>
        <taxon>Bacillati</taxon>
        <taxon>Bacillota</taxon>
        <taxon>Bacilli</taxon>
        <taxon>Lactobacillales</taxon>
        <taxon>Streptococcaceae</taxon>
        <taxon>Streptococcus</taxon>
    </lineage>
</organism>
<dbReference type="Proteomes" id="UP001595901">
    <property type="component" value="Unassembled WGS sequence"/>
</dbReference>
<feature type="domain" description="Response regulatory" evidence="8">
    <location>
        <begin position="4"/>
        <end position="117"/>
    </location>
</feature>
<dbReference type="InterPro" id="IPR001867">
    <property type="entry name" value="OmpR/PhoB-type_DNA-bd"/>
</dbReference>
<dbReference type="SMART" id="SM00448">
    <property type="entry name" value="REC"/>
    <property type="match status" value="1"/>
</dbReference>
<keyword evidence="1 6" id="KW-0597">Phosphoprotein</keyword>
<keyword evidence="4 7" id="KW-0238">DNA-binding</keyword>
<keyword evidence="11" id="KW-1185">Reference proteome</keyword>
<evidence type="ECO:0000256" key="5">
    <source>
        <dbReference type="ARBA" id="ARBA00023163"/>
    </source>
</evidence>
<dbReference type="EMBL" id="JBHSAC010000039">
    <property type="protein sequence ID" value="MFC3932006.1"/>
    <property type="molecule type" value="Genomic_DNA"/>
</dbReference>
<keyword evidence="3" id="KW-0805">Transcription regulation</keyword>
<dbReference type="Pfam" id="PF00486">
    <property type="entry name" value="Trans_reg_C"/>
    <property type="match status" value="1"/>
</dbReference>
<dbReference type="PROSITE" id="PS51755">
    <property type="entry name" value="OMPR_PHOB"/>
    <property type="match status" value="1"/>
</dbReference>
<feature type="modified residue" description="4-aspartylphosphate" evidence="6">
    <location>
        <position position="53"/>
    </location>
</feature>
<evidence type="ECO:0000259" key="9">
    <source>
        <dbReference type="PROSITE" id="PS51755"/>
    </source>
</evidence>
<feature type="DNA-binding region" description="OmpR/PhoB-type" evidence="7">
    <location>
        <begin position="129"/>
        <end position="228"/>
    </location>
</feature>
<comment type="caution">
    <text evidence="10">The sequence shown here is derived from an EMBL/GenBank/DDBJ whole genome shotgun (WGS) entry which is preliminary data.</text>
</comment>
<evidence type="ECO:0000256" key="6">
    <source>
        <dbReference type="PROSITE-ProRule" id="PRU00169"/>
    </source>
</evidence>
<accession>A0ABV8D0N0</accession>
<dbReference type="SUPFAM" id="SSF52172">
    <property type="entry name" value="CheY-like"/>
    <property type="match status" value="1"/>
</dbReference>
<evidence type="ECO:0000256" key="1">
    <source>
        <dbReference type="ARBA" id="ARBA00022553"/>
    </source>
</evidence>
<evidence type="ECO:0000256" key="3">
    <source>
        <dbReference type="ARBA" id="ARBA00023015"/>
    </source>
</evidence>
<dbReference type="PANTHER" id="PTHR48111:SF22">
    <property type="entry name" value="REGULATOR OF RPOS"/>
    <property type="match status" value="1"/>
</dbReference>
<evidence type="ECO:0000313" key="10">
    <source>
        <dbReference type="EMBL" id="MFC3932006.1"/>
    </source>
</evidence>
<reference evidence="11" key="1">
    <citation type="journal article" date="2019" name="Int. J. Syst. Evol. Microbiol.">
        <title>The Global Catalogue of Microorganisms (GCM) 10K type strain sequencing project: providing services to taxonomists for standard genome sequencing and annotation.</title>
        <authorList>
            <consortium name="The Broad Institute Genomics Platform"/>
            <consortium name="The Broad Institute Genome Sequencing Center for Infectious Disease"/>
            <person name="Wu L."/>
            <person name="Ma J."/>
        </authorList>
    </citation>
    <scope>NUCLEOTIDE SEQUENCE [LARGE SCALE GENOMIC DNA]</scope>
    <source>
        <strain evidence="11">CCUG 58728</strain>
    </source>
</reference>
<feature type="domain" description="OmpR/PhoB-type" evidence="9">
    <location>
        <begin position="129"/>
        <end position="228"/>
    </location>
</feature>
<sequence length="230" mass="26746">MAKRILMIESEKSLARLVSLELQNQGYRVATSQDGRSGLKNAQEKDFELIVIDFKLSDQDGFELMHQIRQAASVPIIMMVDRNDKAEVLPKTDELADDYLIKPFAIGELLEKVDQAFERKNIKRRKPFKLQTTYRDLVLDEKNKAVIRNGEIISLTNREFALLSTLLYHIDKVMTREELLSHVWSYNEENIETNIVDVYIRYLRDKIDQSGKDSYIETVRGLGYVIRSND</sequence>
<dbReference type="InterPro" id="IPR036388">
    <property type="entry name" value="WH-like_DNA-bd_sf"/>
</dbReference>